<proteinExistence type="predicted"/>
<gene>
    <name evidence="2" type="ORF">AVDCRST_MAG76-3416</name>
</gene>
<sequence length="47" mass="4824">CPRWIPTAANPCPTTRQVLRTSPAARASTRASSGAPTTRTRGAAAST</sequence>
<reference evidence="2" key="1">
    <citation type="submission" date="2020-02" db="EMBL/GenBank/DDBJ databases">
        <authorList>
            <person name="Meier V. D."/>
        </authorList>
    </citation>
    <scope>NUCLEOTIDE SEQUENCE</scope>
    <source>
        <strain evidence="2">AVDCRST_MAG76</strain>
    </source>
</reference>
<accession>A0A6J4J7J4</accession>
<feature type="compositionally biased region" description="Low complexity" evidence="1">
    <location>
        <begin position="20"/>
        <end position="47"/>
    </location>
</feature>
<organism evidence="2">
    <name type="scientific">uncultured Acidimicrobiales bacterium</name>
    <dbReference type="NCBI Taxonomy" id="310071"/>
    <lineage>
        <taxon>Bacteria</taxon>
        <taxon>Bacillati</taxon>
        <taxon>Actinomycetota</taxon>
        <taxon>Acidimicrobiia</taxon>
        <taxon>Acidimicrobiales</taxon>
        <taxon>environmental samples</taxon>
    </lineage>
</organism>
<evidence type="ECO:0000256" key="1">
    <source>
        <dbReference type="SAM" id="MobiDB-lite"/>
    </source>
</evidence>
<feature type="non-terminal residue" evidence="2">
    <location>
        <position position="47"/>
    </location>
</feature>
<dbReference type="AlphaFoldDB" id="A0A6J4J7J4"/>
<protein>
    <submittedName>
        <fullName evidence="2">Uncharacterized protein</fullName>
    </submittedName>
</protein>
<name>A0A6J4J7J4_9ACTN</name>
<evidence type="ECO:0000313" key="2">
    <source>
        <dbReference type="EMBL" id="CAA9272624.1"/>
    </source>
</evidence>
<dbReference type="EMBL" id="CADCSZ010000205">
    <property type="protein sequence ID" value="CAA9272624.1"/>
    <property type="molecule type" value="Genomic_DNA"/>
</dbReference>
<feature type="non-terminal residue" evidence="2">
    <location>
        <position position="1"/>
    </location>
</feature>
<feature type="region of interest" description="Disordered" evidence="1">
    <location>
        <begin position="1"/>
        <end position="47"/>
    </location>
</feature>